<sequence>GADAEIPSSLDALSYEPRQPLISNESVEAIVEKPERPPLILPIQTQYSVTEAVFPSQKQERAPLVTIIEPKVNPFSVCEFRSAAENKNELCNVDFLVRLNFYAQRLTEEIAEAAGNDLLAKIRVCENPRARYFDEDVVHFYSRRSSSEDGQSEVCSQVDPSTCYEVHPIVADKPDTFAGSLISFFQRRSSSERPKSAMAIIQASRPLASNQLDSLSRRSSTDRPATSGGDIMELVRRASVSSEKTNDSTFALPENALLGLSDAEKQHIIKVLSAANRSQMTPQQSRRSSSSMYTLPELESLDVDEQERKHIEEVIQKAEQRQAPFIIKKIDEECRKISSVVSTVNNESDSVECFSENVKPSTTKLEAEIDKMRCDFDLFGNKRTLERIDSQSEISSERHHSSSIEQSLEEIQTLPKIISSVEKGDERRKSLSPSFFFGSVRSLFGKALDSVSSEKSTDGSRRLSAPITTGTIYSPITPEHANTFISGIQESETENEETELQIDNKKIKDQSFASNVYPEITPEELEHINRINAMAEAEANSSAFIPAMIQPQKQRHSFGLELDLNSKLKSAFQAVNTVTEKLSTAVENITENEQKPVKPVGIVEEPQEMELTDAELEHIARINQLAEQEFQQNFAGLKQPQPELETSRTPSNIDVIEKALPQTIDESIGKENNIYPSTVPFEPLTEEELEHIRRITELAEMDERSPLLSKQNAKVDESTLNDKQKDVNQTTSDVVEEQDITLNEAKMEEKEVELTESELEHIRKIAALAEQDDLMNNQLQQRDFDKNKIEEQQKEFLNFTTTTDDFSNAEPSTHAEINELSQEEIDHIQKINEKANADLAHLSPTDVRFWSDDFSAQYQTTTLPVSNHEKTNLFDAHFPTTLGDDTGDLTVLDEIKNMKTIEWYGQQLNQLNRSLDEVDDYGMFPESNEFDAEEMDNLISEKETIPVQVSAESDSTKPAVMDLQCQKYEQEEEEFPCDVSLERDTKINKLAAAEADRALNFATGAVFPSSERSKQTSVPLPHRIQTEEYGLKEKKEKWEESSFAEPLPLPPTFAVDAVSLQVDEPERNENDSECREEINEIPIITASQNSNQIVKSAVFPEKKAMFGSKSKTGGFGGFGGLSKFASDALKNAKQAGEQLGAKAAQAAQAASTGDLTQIGRNLQETIESKSQAQIGPSINKSTISLPPGLEDLSQEERDKIMAVMACAEIDAAEAPPLKISASRTDDKLFKQTPTTPTLIAKPQPKSTSLLDLSTGPSTSISATPSIEELGLGHLSAAEQEQILSVMRQAEMQGASMVPLTAMSPQRSNSQGIPFSATIVHEQLNDKDGSKTRKLSWENGQLIEQPLHPLPNETELKNDKFDKNSLEGSISSMASSQPQLMISDSGYATYDTDLDKHVLLQEVHNVPVTTEEISQPMLPESFEIDEEPEESIYKNEEFEPEVLPKQNLEELEDWSKPEILQQYGGMVITEPEEKVDESIRITEAAPTSPHVDAVELDDDVWMQPRHEYKAPEHWETKTGRMWTTVFSDDNESIGEESDKQSATKSESYVNEEEAKRFSSDIDWSIEHGNQKYDQPGITRSIAQEFTTSNLPMISDIEPSTSDDHSDLYEKPRDLHYEVQMDDLMSPTIVVSTSEVPTPQQKIEPIKEPQMPMEIKKAHTVEPQKQVRSPPEIKVTVHDEKDKTSDEESEDETPPSSDEDDYPDQIIEAPSAPSMSFTEMEHERETQSAFAQEVLQQIQSFGESANDEFEWKKENKIQEERKPEIAPLQPAPLPTTNAQEDFHYKQDIPSEQSSRQPSQRINPFLESPEDEEPDTVHVEQNQLDSDDIDYVQAAQYYRTYNINDRIEQQQQQRKISTIPEGEEEDNVVNTEGRYHAKELERKPLHGNTIPPLITSEDKKPKQRFTKSYIATTTTTVTTTAVATTFTPTTGFYGTSQPFYISAGSSAPTYTWATTTPVCSQEEKLQQIQKPTKQPESQIKVQIPEVTSAEPIGPLTPIRNAPPPPEQEQQFTVFSTANNVPSINGHQFKTDIPVAEDLIPIQNHHPLHPHVHLKDQVTQPGYFQHDFVPPNSASDAAILAQIGLQSISRQTLGSQLPSAIHSFTEMTDDSTTSRLKRSPAMILSNDEQPTKVFNFPPPTFSGISSMTSQQAPTTVTADGISTGVLLKRPFPAELVGHSKEDVLLLISGENAVPTTSTSTSIEMGRRRLPSLPQPYMGTNISNAPIYYTSSAPEPKDAACGTNGGILFDSSTASTTTRLSSNIRTQPSQTSATAHPSSAIGVHPIDPAILPGATFKIPNRSKQTIIIPNGDISKQRKLPKMTDTMSRVMLKKELREVLSKRRDKLDTVEIEANHRQYVINRMLNSGIMPEGRLPELDEIPSVIKCDLPLDIVKNAKIVPIKRPPISIRRDYKPQMKSEGTSTINWVEEEGIKQFNITSTIGLKKSIAVQCDVPPKSIGTSTLSYVSHYLPSTSLKQQIQAETNDYGRMEKRTIETQTDAISDSLKRKKFPKPTSSISQRNTTTTSTGPDLLESTQRYFEEYDRRLREATQAVKLDKQRFNFTENDIESKRQQILDELAQRREKISSMIDLRYLQQQPLPKLLSNPMLPSSDYASTVPHYGSLPRIDYPARNRLNTGLRDFSSRSNQNQMYNYGSLPRNYERYLDSMEQSLMAPTMPNVSENYSRSLSNLNQMDSYYPQYLQQQQQQQPQMFTRSANQIDQMPFDDMFLSGNLNQIPSNVTGRGDMVSQYANYLNNQFLSAQRDAYDDQMAMTNQLDYSPPMPPPMKDINLPYNQPRPYYSSNPMLDQSIPNYLNQTDQMMFEQPGPSQVYSRNERNYGSRPSQMIGDYGNYMHNRVQSLRQLDNIQDLINHNVGVVPEPLPTNNYNPPTYNYQPSQWDNGYNATYQQQQRYLQQQQQQQQGAARKQTAMNTSVYDAKYPCEDGLNKMYHTYGRHRQRTSYGSSYGYQTDYLQPNSTQQYSTASLGRDMRGKINNNITTSSRGRSMTNIGREINDLLRDLPETRSRRHVQSGRIKRILLTRKYKDQNIYNDLGIRVTGGKRLSNGDLGAFVTAVNRGRGFETLGEIQEGDQVLEWNGILLSGKTFEEVERIITGSLGEVEIVIKSNRGINPYASQQEENLYDNVTEGYKSSRRYETNNYWSKSNAPPIPAHRSFSPNYSERYNYLGSGYGRQNNVYQSRNVRDGLGIIQLAFAYDQINGILLVSVLGARNLRYRDYGGRVILPNPFVKIYLLPGRKAVNKRRTKYICNTTDPDWQQTVEYYLNYNELPNYYLEFTVWDYGKQQDKDNICLGQVFVSLSDTSILNNIPMSFPLQRPDQNAVVHGLSNTPTALTTRLRTQSYYNPTNLDLGYPAIC</sequence>
<reference evidence="2" key="1">
    <citation type="submission" date="2022-11" db="UniProtKB">
        <authorList>
            <consortium name="WormBaseParasite"/>
        </authorList>
    </citation>
    <scope>IDENTIFICATION</scope>
</reference>
<organism evidence="1 2">
    <name type="scientific">Panagrolaimus sp. JU765</name>
    <dbReference type="NCBI Taxonomy" id="591449"/>
    <lineage>
        <taxon>Eukaryota</taxon>
        <taxon>Metazoa</taxon>
        <taxon>Ecdysozoa</taxon>
        <taxon>Nematoda</taxon>
        <taxon>Chromadorea</taxon>
        <taxon>Rhabditida</taxon>
        <taxon>Tylenchina</taxon>
        <taxon>Panagrolaimomorpha</taxon>
        <taxon>Panagrolaimoidea</taxon>
        <taxon>Panagrolaimidae</taxon>
        <taxon>Panagrolaimus</taxon>
    </lineage>
</organism>
<name>A0AC34PZ20_9BILA</name>
<proteinExistence type="predicted"/>
<dbReference type="WBParaSite" id="JU765_v2.g11390.t2">
    <property type="protein sequence ID" value="JU765_v2.g11390.t2"/>
    <property type="gene ID" value="JU765_v2.g11390"/>
</dbReference>
<accession>A0AC34PZ20</accession>
<dbReference type="Proteomes" id="UP000887576">
    <property type="component" value="Unplaced"/>
</dbReference>
<protein>
    <submittedName>
        <fullName evidence="2">Uncharacterized protein</fullName>
    </submittedName>
</protein>
<evidence type="ECO:0000313" key="2">
    <source>
        <dbReference type="WBParaSite" id="JU765_v2.g11390.t2"/>
    </source>
</evidence>
<evidence type="ECO:0000313" key="1">
    <source>
        <dbReference type="Proteomes" id="UP000887576"/>
    </source>
</evidence>